<organism evidence="14 15">
    <name type="scientific">Sporomusa malonica</name>
    <dbReference type="NCBI Taxonomy" id="112901"/>
    <lineage>
        <taxon>Bacteria</taxon>
        <taxon>Bacillati</taxon>
        <taxon>Bacillota</taxon>
        <taxon>Negativicutes</taxon>
        <taxon>Selenomonadales</taxon>
        <taxon>Sporomusaceae</taxon>
        <taxon>Sporomusa</taxon>
    </lineage>
</organism>
<keyword evidence="4" id="KW-0863">Zinc-finger</keyword>
<feature type="region of interest" description="Interaction with DNA" evidence="10">
    <location>
        <begin position="163"/>
        <end position="168"/>
    </location>
</feature>
<dbReference type="EMBL" id="FWXI01000006">
    <property type="protein sequence ID" value="SMC66925.1"/>
    <property type="molecule type" value="Genomic_DNA"/>
</dbReference>
<dbReference type="PANTHER" id="PTHR42785:SF1">
    <property type="entry name" value="DNA TOPOISOMERASE"/>
    <property type="match status" value="1"/>
</dbReference>
<dbReference type="SUPFAM" id="SSF56712">
    <property type="entry name" value="Prokaryotic type I DNA topoisomerase"/>
    <property type="match status" value="1"/>
</dbReference>
<dbReference type="GO" id="GO:0003677">
    <property type="term" value="F:DNA binding"/>
    <property type="evidence" value="ECO:0007669"/>
    <property type="project" value="UniProtKB-KW"/>
</dbReference>
<dbReference type="InterPro" id="IPR023405">
    <property type="entry name" value="Topo_IA_core_domain"/>
</dbReference>
<dbReference type="Pfam" id="PF01751">
    <property type="entry name" value="Toprim"/>
    <property type="match status" value="1"/>
</dbReference>
<evidence type="ECO:0000256" key="6">
    <source>
        <dbReference type="ARBA" id="ARBA00022842"/>
    </source>
</evidence>
<dbReference type="NCBIfam" id="TIGR01051">
    <property type="entry name" value="topA_bact"/>
    <property type="match status" value="1"/>
</dbReference>
<feature type="site" description="Interaction with DNA" evidence="10">
    <location>
        <position position="155"/>
    </location>
</feature>
<dbReference type="GO" id="GO:0003917">
    <property type="term" value="F:DNA topoisomerase type I (single strand cut, ATP-independent) activity"/>
    <property type="evidence" value="ECO:0007669"/>
    <property type="project" value="UniProtKB-UniRule"/>
</dbReference>
<dbReference type="EC" id="5.6.2.1" evidence="10"/>
<dbReference type="Pfam" id="PF01131">
    <property type="entry name" value="Topoisom_bac"/>
    <property type="match status" value="1"/>
</dbReference>
<keyword evidence="7 10" id="KW-0799">Topoisomerase</keyword>
<dbReference type="InterPro" id="IPR013826">
    <property type="entry name" value="Topo_IA_cen_sub3"/>
</dbReference>
<dbReference type="Gene3D" id="3.40.50.140">
    <property type="match status" value="1"/>
</dbReference>
<comment type="function">
    <text evidence="10">Releases the supercoiling and torsional tension of DNA, which is introduced during the DNA replication and transcription, by transiently cleaving and rejoining one strand of the DNA duplex. Introduces a single-strand break via transesterification at a target site in duplex DNA. The scissile phosphodiester is attacked by the catalytic tyrosine of the enzyme, resulting in the formation of a DNA-(5'-phosphotyrosyl)-enzyme intermediate and the expulsion of a 3'-OH DNA strand. The free DNA strand then undergoes passage around the unbroken strand, thus removing DNA supercoils. Finally, in the religation step, the DNA 3'-OH attacks the covalent intermediate to expel the active-site tyrosine and restore the DNA phosphodiester backbone.</text>
</comment>
<keyword evidence="8 10" id="KW-0238">DNA-binding</keyword>
<feature type="site" description="Interaction with DNA" evidence="10">
    <location>
        <position position="140"/>
    </location>
</feature>
<evidence type="ECO:0000256" key="10">
    <source>
        <dbReference type="HAMAP-Rule" id="MF_00952"/>
    </source>
</evidence>
<keyword evidence="9 10" id="KW-0413">Isomerase</keyword>
<dbReference type="CDD" id="cd03363">
    <property type="entry name" value="TOPRIM_TopoIA_TopoI"/>
    <property type="match status" value="1"/>
</dbReference>
<keyword evidence="15" id="KW-1185">Reference proteome</keyword>
<accession>A0A1W2B1R2</accession>
<dbReference type="Gene3D" id="1.10.460.10">
    <property type="entry name" value="Topoisomerase I, domain 2"/>
    <property type="match status" value="1"/>
</dbReference>
<dbReference type="PROSITE" id="PS00396">
    <property type="entry name" value="TOPO_IA_1"/>
    <property type="match status" value="1"/>
</dbReference>
<feature type="active site" description="O-(5'-phospho-DNA)-tyrosine intermediate" evidence="10">
    <location>
        <position position="300"/>
    </location>
</feature>
<evidence type="ECO:0000256" key="9">
    <source>
        <dbReference type="ARBA" id="ARBA00023235"/>
    </source>
</evidence>
<evidence type="ECO:0000256" key="5">
    <source>
        <dbReference type="ARBA" id="ARBA00022833"/>
    </source>
</evidence>
<dbReference type="PROSITE" id="PS50880">
    <property type="entry name" value="TOPRIM"/>
    <property type="match status" value="1"/>
</dbReference>
<dbReference type="InterPro" id="IPR006171">
    <property type="entry name" value="TOPRIM_dom"/>
</dbReference>
<dbReference type="InterPro" id="IPR013497">
    <property type="entry name" value="Topo_IA_cen"/>
</dbReference>
<dbReference type="SMART" id="SM00493">
    <property type="entry name" value="TOPRIM"/>
    <property type="match status" value="1"/>
</dbReference>
<feature type="site" description="Interaction with DNA" evidence="10">
    <location>
        <position position="33"/>
    </location>
</feature>
<dbReference type="InterPro" id="IPR023406">
    <property type="entry name" value="Topo_IA_AS"/>
</dbReference>
<dbReference type="InterPro" id="IPR034149">
    <property type="entry name" value="TOPRIM_TopoI"/>
</dbReference>
<evidence type="ECO:0000313" key="15">
    <source>
        <dbReference type="Proteomes" id="UP000192738"/>
    </source>
</evidence>
<feature type="site" description="Interaction with DNA" evidence="10">
    <location>
        <position position="143"/>
    </location>
</feature>
<dbReference type="RefSeq" id="WP_084575440.1">
    <property type="nucleotide sequence ID" value="NZ_CP155572.1"/>
</dbReference>
<dbReference type="Gene3D" id="1.10.290.10">
    <property type="entry name" value="Topoisomerase I, domain 4"/>
    <property type="match status" value="1"/>
</dbReference>
<dbReference type="Gene3D" id="3.30.65.10">
    <property type="entry name" value="Bacterial Topoisomerase I, domain 1"/>
    <property type="match status" value="2"/>
</dbReference>
<dbReference type="Proteomes" id="UP000192738">
    <property type="component" value="Unassembled WGS sequence"/>
</dbReference>
<feature type="site" description="Interaction with DNA" evidence="10">
    <location>
        <position position="302"/>
    </location>
</feature>
<evidence type="ECO:0000256" key="3">
    <source>
        <dbReference type="ARBA" id="ARBA00022723"/>
    </source>
</evidence>
<dbReference type="InterPro" id="IPR005733">
    <property type="entry name" value="TopoI_bac-type"/>
</dbReference>
<dbReference type="CDD" id="cd00186">
    <property type="entry name" value="TOP1Ac"/>
    <property type="match status" value="1"/>
</dbReference>
<feature type="compositionally biased region" description="Basic residues" evidence="11">
    <location>
        <begin position="723"/>
        <end position="735"/>
    </location>
</feature>
<dbReference type="InterPro" id="IPR028612">
    <property type="entry name" value="Topoisom_1_IA"/>
</dbReference>
<feature type="compositionally biased region" description="Basic and acidic residues" evidence="11">
    <location>
        <begin position="701"/>
        <end position="722"/>
    </location>
</feature>
<comment type="subunit">
    <text evidence="10">Monomer.</text>
</comment>
<dbReference type="InterPro" id="IPR013825">
    <property type="entry name" value="Topo_IA_cen_sub2"/>
</dbReference>
<dbReference type="SMART" id="SM00437">
    <property type="entry name" value="TOP1Ac"/>
    <property type="match status" value="1"/>
</dbReference>
<dbReference type="AlphaFoldDB" id="A0A1W2B1R2"/>
<evidence type="ECO:0000259" key="13">
    <source>
        <dbReference type="PROSITE" id="PS52039"/>
    </source>
</evidence>
<feature type="site" description="Interaction with DNA" evidence="10">
    <location>
        <position position="148"/>
    </location>
</feature>
<feature type="region of interest" description="Disordered" evidence="11">
    <location>
        <begin position="696"/>
        <end position="735"/>
    </location>
</feature>
<feature type="site" description="Interaction with DNA" evidence="10">
    <location>
        <position position="500"/>
    </location>
</feature>
<dbReference type="Pfam" id="PF01396">
    <property type="entry name" value="Zn_ribbon_Top1"/>
    <property type="match status" value="2"/>
</dbReference>
<evidence type="ECO:0000256" key="7">
    <source>
        <dbReference type="ARBA" id="ARBA00023029"/>
    </source>
</evidence>
<dbReference type="GO" id="GO:0008270">
    <property type="term" value="F:zinc ion binding"/>
    <property type="evidence" value="ECO:0007669"/>
    <property type="project" value="UniProtKB-KW"/>
</dbReference>
<evidence type="ECO:0000256" key="11">
    <source>
        <dbReference type="SAM" id="MobiDB-lite"/>
    </source>
</evidence>
<dbReference type="PROSITE" id="PS52039">
    <property type="entry name" value="TOPO_IA_2"/>
    <property type="match status" value="1"/>
</dbReference>
<dbReference type="SUPFAM" id="SSF57783">
    <property type="entry name" value="Zinc beta-ribbon"/>
    <property type="match status" value="1"/>
</dbReference>
<feature type="domain" description="Toprim" evidence="12">
    <location>
        <begin position="3"/>
        <end position="114"/>
    </location>
</feature>
<comment type="catalytic activity">
    <reaction evidence="1 10">
        <text>ATP-independent breakage of single-stranded DNA, followed by passage and rejoining.</text>
        <dbReference type="EC" id="5.6.2.1"/>
    </reaction>
</comment>
<evidence type="ECO:0000256" key="2">
    <source>
        <dbReference type="ARBA" id="ARBA00009446"/>
    </source>
</evidence>
<proteinExistence type="inferred from homology"/>
<dbReference type="PRINTS" id="PR00417">
    <property type="entry name" value="PRTPISMRASEI"/>
</dbReference>
<evidence type="ECO:0000256" key="8">
    <source>
        <dbReference type="ARBA" id="ARBA00023125"/>
    </source>
</evidence>
<reference evidence="14 15" key="1">
    <citation type="submission" date="2017-04" db="EMBL/GenBank/DDBJ databases">
        <authorList>
            <person name="Afonso C.L."/>
            <person name="Miller P.J."/>
            <person name="Scott M.A."/>
            <person name="Spackman E."/>
            <person name="Goraichik I."/>
            <person name="Dimitrov K.M."/>
            <person name="Suarez D.L."/>
            <person name="Swayne D.E."/>
        </authorList>
    </citation>
    <scope>NUCLEOTIDE SEQUENCE [LARGE SCALE GENOMIC DNA]</scope>
    <source>
        <strain evidence="14 15">DSM 5090</strain>
    </source>
</reference>
<evidence type="ECO:0000256" key="4">
    <source>
        <dbReference type="ARBA" id="ARBA00022771"/>
    </source>
</evidence>
<dbReference type="HAMAP" id="MF_00952">
    <property type="entry name" value="Topoisom_1_prok"/>
    <property type="match status" value="1"/>
</dbReference>
<comment type="similarity">
    <text evidence="2 10">Belongs to the type IA topoisomerase family.</text>
</comment>
<dbReference type="Gene3D" id="2.70.20.10">
    <property type="entry name" value="Topoisomerase I, domain 3"/>
    <property type="match status" value="1"/>
</dbReference>
<keyword evidence="3" id="KW-0479">Metal-binding</keyword>
<dbReference type="InterPro" id="IPR003602">
    <property type="entry name" value="Topo_IA_DNA-bd_dom"/>
</dbReference>
<sequence>MSKALVVVESPAKAKTIEKFLGKNYTVKASMGHLRDLPKSQFGVNIEHGFEPKYINIRGKGELIKSLKEAAKNADTVYLATDPDREGEAIAWHLAHILNIPENTTCRIEFNEITKPAIQQAVKKPRPINLPRVYAQQARRILDRIVGYKLSPLLWRKVRKGLSAGRVQSVAVRLICDREKEIQAFIPEEYWTIIAKLKEKTNSKVFDAALVSVDGKKLNVTNEVQAEDIVGELNQAEYVVSDVKKRERKRNPYPPFTTSSLQQEASRKLGFTSRKTMMVAQQLYEGLDIGRAGQVGLITYMRTDSTRVSETAQQEAKTYIENKFGLDYLPDKPPVYANKKSQDAHEAVRPTTLDLPPDAISKNLAKDQLKLYTLIWERFIASQMTPAVYDTLTIEITAGRYKLKATGSQLKFPGFLAAFSGVIGKGKEVEENADSDLDNETSLPVLTPGQVLKLYKIDPKQHFTEPPPRYTEASLVKVLEEKGIGRPSTYAPTIETIVDRGYVERIDKKFQPTELGFVVLDLLKQYFDRIVDVEFTAGMEDKLDDIAEGDASWLGVLEQFYDPFAKELTFAEEAIGHVELPVEVSDTPCENCGQMMVVKQGRYGNFLACPGFPACRNTKPILKDTGVKCPKCSGAIVERQTKRRRVFYGCENYPECDFNTWDMPLKDNCQVCGAFMIRHKYKNGGVATVCSNEACSSRQTSEGKEVANKADNNADNKEEQAKSKKPAANRRKKSG</sequence>
<evidence type="ECO:0000256" key="1">
    <source>
        <dbReference type="ARBA" id="ARBA00000213"/>
    </source>
</evidence>
<protein>
    <recommendedName>
        <fullName evidence="10">DNA topoisomerase 1</fullName>
        <ecNumber evidence="10">5.6.2.1</ecNumber>
    </recommendedName>
    <alternativeName>
        <fullName evidence="10">DNA topoisomerase I</fullName>
    </alternativeName>
</protein>
<gene>
    <name evidence="10" type="primary">topA</name>
    <name evidence="14" type="ORF">SAMN04488500_106242</name>
</gene>
<dbReference type="SMART" id="SM00436">
    <property type="entry name" value="TOP1Bc"/>
    <property type="match status" value="1"/>
</dbReference>
<keyword evidence="6" id="KW-0460">Magnesium</keyword>
<dbReference type="InterPro" id="IPR013498">
    <property type="entry name" value="Topo_IA_Znf"/>
</dbReference>
<dbReference type="InterPro" id="IPR003601">
    <property type="entry name" value="Topo_IA_2"/>
</dbReference>
<dbReference type="GO" id="GO:0005694">
    <property type="term" value="C:chromosome"/>
    <property type="evidence" value="ECO:0007669"/>
    <property type="project" value="InterPro"/>
</dbReference>
<evidence type="ECO:0000259" key="12">
    <source>
        <dbReference type="PROSITE" id="PS50880"/>
    </source>
</evidence>
<dbReference type="GO" id="GO:0006265">
    <property type="term" value="P:DNA topological change"/>
    <property type="evidence" value="ECO:0007669"/>
    <property type="project" value="UniProtKB-UniRule"/>
</dbReference>
<feature type="site" description="Interaction with DNA" evidence="10">
    <location>
        <position position="139"/>
    </location>
</feature>
<dbReference type="PANTHER" id="PTHR42785">
    <property type="entry name" value="DNA TOPOISOMERASE, TYPE IA, CORE"/>
    <property type="match status" value="1"/>
</dbReference>
<evidence type="ECO:0000313" key="14">
    <source>
        <dbReference type="EMBL" id="SMC66925.1"/>
    </source>
</evidence>
<keyword evidence="5" id="KW-0862">Zinc</keyword>
<feature type="domain" description="Topo IA-type catalytic" evidence="13">
    <location>
        <begin position="129"/>
        <end position="569"/>
    </location>
</feature>
<dbReference type="OrthoDB" id="9804262at2"/>
<name>A0A1W2B1R2_9FIRM</name>
<dbReference type="STRING" id="112901.SAMN04488500_106242"/>
<dbReference type="InterPro" id="IPR013824">
    <property type="entry name" value="Topo_IA_cen_sub1"/>
</dbReference>
<dbReference type="InterPro" id="IPR000380">
    <property type="entry name" value="Topo_IA"/>
</dbReference>